<organism evidence="2 3">
    <name type="scientific">Staphylococcus saccharolyticus</name>
    <dbReference type="NCBI Taxonomy" id="33028"/>
    <lineage>
        <taxon>Bacteria</taxon>
        <taxon>Bacillati</taxon>
        <taxon>Bacillota</taxon>
        <taxon>Bacilli</taxon>
        <taxon>Bacillales</taxon>
        <taxon>Staphylococcaceae</taxon>
        <taxon>Staphylococcus</taxon>
    </lineage>
</organism>
<dbReference type="RefSeq" id="WP_232619754.1">
    <property type="nucleotide sequence ID" value="NZ_JAZESR010000053.1"/>
</dbReference>
<name>A0A380HBA0_9STAP</name>
<dbReference type="Gene3D" id="3.40.50.2000">
    <property type="entry name" value="Glycogen Phosphorylase B"/>
    <property type="match status" value="1"/>
</dbReference>
<dbReference type="GO" id="GO:0047265">
    <property type="term" value="F:poly(glycerol-phosphate) alpha-glucosyltransferase activity"/>
    <property type="evidence" value="ECO:0007669"/>
    <property type="project" value="UniProtKB-EC"/>
</dbReference>
<accession>A0A380HBA0</accession>
<dbReference type="SUPFAM" id="SSF53756">
    <property type="entry name" value="UDP-Glycosyltransferase/glycogen phosphorylase"/>
    <property type="match status" value="1"/>
</dbReference>
<gene>
    <name evidence="2" type="primary">tagE_4</name>
    <name evidence="2" type="ORF">NCTC11807_02599</name>
</gene>
<keyword evidence="2" id="KW-0328">Glycosyltransferase</keyword>
<keyword evidence="2" id="KW-0808">Transferase</keyword>
<evidence type="ECO:0000259" key="1">
    <source>
        <dbReference type="Pfam" id="PF00534"/>
    </source>
</evidence>
<sequence>MFGRDEDQQLTLIKSLISKLHDKVKILDYTKNPLTEFKTSKASLLTSKYEGFGLTIIESIEMGCPALSYNIPYSPSEIIKNGENGYLIEENNIDSLS</sequence>
<dbReference type="Proteomes" id="UP000255425">
    <property type="component" value="Unassembled WGS sequence"/>
</dbReference>
<dbReference type="PANTHER" id="PTHR12526:SF630">
    <property type="entry name" value="GLYCOSYLTRANSFERASE"/>
    <property type="match status" value="1"/>
</dbReference>
<evidence type="ECO:0000313" key="3">
    <source>
        <dbReference type="Proteomes" id="UP000255425"/>
    </source>
</evidence>
<feature type="domain" description="Glycosyl transferase family 1" evidence="1">
    <location>
        <begin position="17"/>
        <end position="96"/>
    </location>
</feature>
<dbReference type="EMBL" id="UHDZ01000001">
    <property type="protein sequence ID" value="SUM74398.1"/>
    <property type="molecule type" value="Genomic_DNA"/>
</dbReference>
<dbReference type="PANTHER" id="PTHR12526">
    <property type="entry name" value="GLYCOSYLTRANSFERASE"/>
    <property type="match status" value="1"/>
</dbReference>
<protein>
    <submittedName>
        <fullName evidence="2">Poly (Glycerol-phosphate) alpha-glucosyltransferase</fullName>
        <ecNumber evidence="2">2.4.1.52</ecNumber>
    </submittedName>
</protein>
<evidence type="ECO:0000313" key="2">
    <source>
        <dbReference type="EMBL" id="SUM74398.1"/>
    </source>
</evidence>
<proteinExistence type="predicted"/>
<dbReference type="InterPro" id="IPR001296">
    <property type="entry name" value="Glyco_trans_1"/>
</dbReference>
<dbReference type="Pfam" id="PF00534">
    <property type="entry name" value="Glycos_transf_1"/>
    <property type="match status" value="1"/>
</dbReference>
<keyword evidence="3" id="KW-1185">Reference proteome</keyword>
<dbReference type="AlphaFoldDB" id="A0A380HBA0"/>
<reference evidence="2 3" key="1">
    <citation type="submission" date="2018-06" db="EMBL/GenBank/DDBJ databases">
        <authorList>
            <consortium name="Pathogen Informatics"/>
            <person name="Doyle S."/>
        </authorList>
    </citation>
    <scope>NUCLEOTIDE SEQUENCE [LARGE SCALE GENOMIC DNA]</scope>
    <source>
        <strain evidence="2 3">NCTC11807</strain>
    </source>
</reference>
<dbReference type="EC" id="2.4.1.52" evidence="2"/>